<evidence type="ECO:0000256" key="23">
    <source>
        <dbReference type="ARBA" id="ARBA00023296"/>
    </source>
</evidence>
<keyword evidence="11 24" id="KW-0165">Cleavage on pair of basic residues</keyword>
<evidence type="ECO:0000256" key="13">
    <source>
        <dbReference type="ARBA" id="ARBA00022703"/>
    </source>
</evidence>
<dbReference type="SUPFAM" id="SSF56502">
    <property type="entry name" value="gp120 core"/>
    <property type="match status" value="1"/>
</dbReference>
<sequence>MREGDMTQGLTQNLNQSNMRKLMALSTLCLMMTLVNGSNWTTVYYGVPVWKPATPPLFCASDPNYGSKEAGNNWLASSCLPTDPTPQSLYLNITEEFNAYQNYMVEEMVEDMKSLFSQALKPCVKLTPMCVRMLCVEVNTVSNASTTPAPSTPTPWGNWGGNGTGQPVYNCSFNQTTEFRDKKKQMYSLFWKEDIMKEEGSNGSHYYILNCNTSYITQACEKSNYEPVPLHYCAPPGYALLRCDDPAFTGQGSCSNVSAVTCTHAIQPIVATWFQLNSTGNAPNTTVMMNKQKNESIVVRLAKHLHVNITCIRPGNKTIRNLQIGAGMTFYSQLIVGGNTRKAYCKVNKTQWETALQAVHEAVKTEWEKKNNGTNVTTISWRFQPQGDKEVQTHWFNCQGEFFYCNVSALFINRRTNKTDGISPFDVNNKPNTTYHGGWLACTIRQMVTQWGYVSKSIYLPPRKGHVQCTSNITALLITGELYQNNVTLVPSAQVSDSWRSELSRYKVVEIDPLSMAPTTAQRRTGVHREKRAITLGMAFLGFLSTAGGTMGAAATALTVQSRSLLAGIVQQQENLLRAVTAQQSLLQLTVWGVKQLQARLTAVEKFIKDQTLLNAWGCANKAVCHTTVPWNNSWAKGHFPEWDNMTWQQWSELVDNDTMTIQQLLEAAQEQQGKNQHELMKPGQWDFLWNWFDISKWLWYIKIFIIVVAALIGLRILMFILGVISRLGQGYSLLSSQIPIPSHAGQPTPDGTGAGGGDGSNSRSPAYLKGFFTIIWEDLRNLVLWTYQILKDSVLVIYRILQRVSQRLPPLLHIRLLQLWESLRRLLAYCQYGIQELQAAVTSLLDALARFTIVWTDALLHAGGRLWRAIVAIPRRIRQGAEIFLN</sequence>
<evidence type="ECO:0000256" key="20">
    <source>
        <dbReference type="ARBA" id="ARBA00023136"/>
    </source>
</evidence>
<dbReference type="GO" id="GO:0039663">
    <property type="term" value="P:membrane fusion involved in viral entry into host cell"/>
    <property type="evidence" value="ECO:0007669"/>
    <property type="project" value="UniProtKB-KW"/>
</dbReference>
<dbReference type="Gene3D" id="1.20.5.490">
    <property type="entry name" value="Single helix bin"/>
    <property type="match status" value="1"/>
</dbReference>
<organism evidence="27 28">
    <name type="scientific">Simian immunodeficiency virus</name>
    <name type="common">SIV</name>
    <dbReference type="NCBI Taxonomy" id="11723"/>
    <lineage>
        <taxon>Viruses</taxon>
        <taxon>Riboviria</taxon>
        <taxon>Pararnavirae</taxon>
        <taxon>Artverviricota</taxon>
        <taxon>Revtraviricetes</taxon>
        <taxon>Ortervirales</taxon>
        <taxon>Retroviridae</taxon>
        <taxon>Orthoretrovirinae</taxon>
        <taxon>Lentivirus</taxon>
        <taxon>Lentivirus simimdef</taxon>
    </lineage>
</organism>
<feature type="transmembrane region" description="Helical" evidence="24">
    <location>
        <begin position="698"/>
        <end position="725"/>
    </location>
</feature>
<keyword evidence="10 24" id="KW-1162">Viral penetration into host cytoplasm</keyword>
<proteinExistence type="predicted"/>
<accession>Q6VG34</accession>
<keyword evidence="20 24" id="KW-0472">Membrane</keyword>
<evidence type="ECO:0000256" key="19">
    <source>
        <dbReference type="ARBA" id="ARBA00023046"/>
    </source>
</evidence>
<dbReference type="GO" id="GO:0046718">
    <property type="term" value="P:symbiont entry into host cell"/>
    <property type="evidence" value="ECO:0007669"/>
    <property type="project" value="UniProtKB-KW"/>
</dbReference>
<dbReference type="Gene3D" id="2.170.40.20">
    <property type="entry name" value="Human immunodeficiency virus 1, Gp160, envelope glycoprotein"/>
    <property type="match status" value="2"/>
</dbReference>
<keyword evidence="14 24" id="KW-1161">Viral attachment to host cell</keyword>
<keyword evidence="16 24" id="KW-1043">Host membrane</keyword>
<evidence type="ECO:0000259" key="26">
    <source>
        <dbReference type="Pfam" id="PF00517"/>
    </source>
</evidence>
<evidence type="ECO:0000259" key="25">
    <source>
        <dbReference type="Pfam" id="PF00516"/>
    </source>
</evidence>
<evidence type="ECO:0000256" key="12">
    <source>
        <dbReference type="ARBA" id="ARBA00022692"/>
    </source>
</evidence>
<dbReference type="Pfam" id="PF00517">
    <property type="entry name" value="GP41"/>
    <property type="match status" value="1"/>
</dbReference>
<evidence type="ECO:0000256" key="16">
    <source>
        <dbReference type="ARBA" id="ARBA00022870"/>
    </source>
</evidence>
<feature type="domain" description="Human immunodeficiency virus 1 envelope glycoprotein Gp120" evidence="25">
    <location>
        <begin position="40"/>
        <end position="532"/>
    </location>
</feature>
<dbReference type="GO" id="GO:0055036">
    <property type="term" value="C:virion membrane"/>
    <property type="evidence" value="ECO:0007669"/>
    <property type="project" value="UniProtKB-SubCell"/>
</dbReference>
<dbReference type="InterPro" id="IPR000328">
    <property type="entry name" value="GP41-like"/>
</dbReference>
<keyword evidence="23 24" id="KW-1160">Virus entry into host cell</keyword>
<keyword evidence="18 24" id="KW-1133">Transmembrane helix</keyword>
<keyword evidence="21" id="KW-1015">Disulfide bond</keyword>
<comment type="subunit">
    <text evidence="24">The mature envelope protein (Env) consists of a homotrimer of non-covalently associated gp120-gp41 heterodimers. The resulting complex protrudes from the virus surface as a spike.</text>
</comment>
<evidence type="ECO:0000256" key="6">
    <source>
        <dbReference type="ARBA" id="ARBA00004650"/>
    </source>
</evidence>
<evidence type="ECO:0000256" key="15">
    <source>
        <dbReference type="ARBA" id="ARBA00022844"/>
    </source>
</evidence>
<evidence type="ECO:0000256" key="2">
    <source>
        <dbReference type="ARBA" id="ARBA00004433"/>
    </source>
</evidence>
<comment type="subcellular location">
    <subcellularLocation>
        <location evidence="3">Host cell membrane</location>
        <topology evidence="3">Peripheral membrane protein</topology>
    </subcellularLocation>
    <subcellularLocation>
        <location evidence="1">Host cell membrane</location>
        <topology evidence="1">Single-pass type I membrane protein</topology>
    </subcellularLocation>
    <subcellularLocation>
        <location evidence="2">Host endosome membrane</location>
        <topology evidence="2">Peripheral membrane protein</topology>
    </subcellularLocation>
    <subcellularLocation>
        <location evidence="5">Host endosome membrane</location>
        <topology evidence="5">Single-pass type I membrane protein</topology>
    </subcellularLocation>
    <subcellularLocation>
        <location evidence="6">Virion membrane</location>
        <topology evidence="6">Peripheral membrane protein</topology>
    </subcellularLocation>
    <subcellularLocation>
        <location evidence="4">Virion membrane</location>
        <topology evidence="4">Single-pass type I membrane protein</topology>
    </subcellularLocation>
</comment>
<keyword evidence="12 24" id="KW-0812">Transmembrane</keyword>
<dbReference type="Gene3D" id="1.10.287.210">
    <property type="match status" value="1"/>
</dbReference>
<keyword evidence="15 24" id="KW-0946">Virion</keyword>
<protein>
    <recommendedName>
        <fullName evidence="24">Envelope glycoprotein gp160</fullName>
    </recommendedName>
    <component>
        <recommendedName>
            <fullName evidence="24">Surface protein gp120</fullName>
            <shortName evidence="24">SU</shortName>
        </recommendedName>
        <alternativeName>
            <fullName evidence="24">Glycoprotein 120</fullName>
            <shortName evidence="24">gp120</shortName>
        </alternativeName>
    </component>
    <component>
        <recommendedName>
            <fullName evidence="24">Transmembrane protein gp41</fullName>
            <shortName evidence="24">TM</shortName>
        </recommendedName>
    </component>
</protein>
<evidence type="ECO:0000256" key="1">
    <source>
        <dbReference type="ARBA" id="ARBA00004402"/>
    </source>
</evidence>
<keyword evidence="9 24" id="KW-0945">Host-virus interaction</keyword>
<reference evidence="27 28" key="1">
    <citation type="journal article" date="2003" name="J. Virol.">
        <title>Identification of a new simian immunodeficiency virus lineage with a vpu gene present among different cercopithecus monkeys (C. mona, C. cephus, and C. nictitans) from Cameroon.</title>
        <authorList>
            <person name="Courgnaud V."/>
            <person name="Abela B."/>
            <person name="Pourrut X."/>
            <person name="Mpoudi-Ngole E."/>
            <person name="Loul S."/>
            <person name="Delaporte E."/>
            <person name="Peeters M."/>
        </authorList>
    </citation>
    <scope>NUCLEOTIDE SEQUENCE [LARGE SCALE GENOMIC DNA]</scope>
</reference>
<evidence type="ECO:0000313" key="28">
    <source>
        <dbReference type="Proteomes" id="UP000257454"/>
    </source>
</evidence>
<organismHost>
    <name type="scientific">Pan troglodytes</name>
    <name type="common">Chimpanzee</name>
    <dbReference type="NCBI Taxonomy" id="9598"/>
</organismHost>
<keyword evidence="22" id="KW-0325">Glycoprotein</keyword>
<dbReference type="InterPro" id="IPR000777">
    <property type="entry name" value="HIV1_Gp120"/>
</dbReference>
<dbReference type="CDD" id="cd09909">
    <property type="entry name" value="HIV-1-like_HR1-HR2"/>
    <property type="match status" value="1"/>
</dbReference>
<feature type="domain" description="Retroviral envelope protein GP41-like" evidence="26">
    <location>
        <begin position="551"/>
        <end position="725"/>
    </location>
</feature>
<evidence type="ECO:0000256" key="8">
    <source>
        <dbReference type="ARBA" id="ARBA00022511"/>
    </source>
</evidence>
<dbReference type="Pfam" id="PF00516">
    <property type="entry name" value="GP120"/>
    <property type="match status" value="1"/>
</dbReference>
<evidence type="ECO:0000256" key="3">
    <source>
        <dbReference type="ARBA" id="ARBA00004505"/>
    </source>
</evidence>
<dbReference type="GO" id="GO:0020002">
    <property type="term" value="C:host cell plasma membrane"/>
    <property type="evidence" value="ECO:0007669"/>
    <property type="project" value="UniProtKB-SubCell"/>
</dbReference>
<keyword evidence="7 24" id="KW-1168">Fusion of virus membrane with host membrane</keyword>
<organismHost>
    <name type="scientific">Cercopithecidae</name>
    <name type="common">Old World monkeys</name>
    <dbReference type="NCBI Taxonomy" id="9527"/>
</organismHost>
<evidence type="ECO:0000256" key="22">
    <source>
        <dbReference type="ARBA" id="ARBA00023180"/>
    </source>
</evidence>
<evidence type="ECO:0000256" key="14">
    <source>
        <dbReference type="ARBA" id="ARBA00022804"/>
    </source>
</evidence>
<evidence type="ECO:0000313" key="27">
    <source>
        <dbReference type="EMBL" id="AAR02382.1"/>
    </source>
</evidence>
<dbReference type="GO" id="GO:0019031">
    <property type="term" value="C:viral envelope"/>
    <property type="evidence" value="ECO:0007669"/>
    <property type="project" value="UniProtKB-KW"/>
</dbReference>
<keyword evidence="17 24" id="KW-0261">Viral envelope protein</keyword>
<keyword evidence="8 24" id="KW-1032">Host cell membrane</keyword>
<dbReference type="GO" id="GO:0005198">
    <property type="term" value="F:structural molecule activity"/>
    <property type="evidence" value="ECO:0007669"/>
    <property type="project" value="InterPro"/>
</dbReference>
<dbReference type="EMBL" id="AY340701">
    <property type="protein sequence ID" value="AAR02382.1"/>
    <property type="molecule type" value="Genomic_DNA"/>
</dbReference>
<dbReference type="GO" id="GO:0019062">
    <property type="term" value="P:virion attachment to host cell"/>
    <property type="evidence" value="ECO:0007669"/>
    <property type="project" value="UniProtKB-UniRule"/>
</dbReference>
<evidence type="ECO:0000256" key="5">
    <source>
        <dbReference type="ARBA" id="ARBA00004578"/>
    </source>
</evidence>
<comment type="domain">
    <text evidence="24">The 17 amino acids long immunosuppressive region is present in many retroviral envelope proteins. Synthetic peptides derived from this relatively conserved sequence inhibit immune function in vitro and in vivo.</text>
</comment>
<evidence type="ECO:0000256" key="18">
    <source>
        <dbReference type="ARBA" id="ARBA00022989"/>
    </source>
</evidence>
<name>Q6VG34_SIV</name>
<evidence type="ECO:0000256" key="4">
    <source>
        <dbReference type="ARBA" id="ARBA00004563"/>
    </source>
</evidence>
<evidence type="ECO:0000256" key="21">
    <source>
        <dbReference type="ARBA" id="ARBA00023157"/>
    </source>
</evidence>
<evidence type="ECO:0000256" key="9">
    <source>
        <dbReference type="ARBA" id="ARBA00022581"/>
    </source>
</evidence>
<dbReference type="InterPro" id="IPR036377">
    <property type="entry name" value="Gp120_core_sf"/>
</dbReference>
<evidence type="ECO:0000256" key="11">
    <source>
        <dbReference type="ARBA" id="ARBA00022685"/>
    </source>
</evidence>
<keyword evidence="13 24" id="KW-0053">Apoptosis</keyword>
<evidence type="ECO:0000256" key="17">
    <source>
        <dbReference type="ARBA" id="ARBA00022879"/>
    </source>
</evidence>
<keyword evidence="19 24" id="KW-1039">Host endosome</keyword>
<evidence type="ECO:0000256" key="7">
    <source>
        <dbReference type="ARBA" id="ARBA00022506"/>
    </source>
</evidence>
<evidence type="ECO:0000256" key="10">
    <source>
        <dbReference type="ARBA" id="ARBA00022595"/>
    </source>
</evidence>
<dbReference type="GO" id="GO:0044175">
    <property type="term" value="C:host cell endosome membrane"/>
    <property type="evidence" value="ECO:0007669"/>
    <property type="project" value="UniProtKB-SubCell"/>
</dbReference>
<dbReference type="Proteomes" id="UP000257454">
    <property type="component" value="Genome"/>
</dbReference>
<evidence type="ECO:0000256" key="24">
    <source>
        <dbReference type="RuleBase" id="RU363095"/>
    </source>
</evidence>
<dbReference type="SUPFAM" id="SSF58069">
    <property type="entry name" value="Virus ectodomain"/>
    <property type="match status" value="1"/>
</dbReference>